<accession>A0ABW6MPI8</accession>
<feature type="transmembrane region" description="Helical" evidence="1">
    <location>
        <begin position="16"/>
        <end position="38"/>
    </location>
</feature>
<dbReference type="RefSeq" id="WP_361952487.1">
    <property type="nucleotide sequence ID" value="NZ_JBEXVS010000053.1"/>
</dbReference>
<protein>
    <submittedName>
        <fullName evidence="2">Uncharacterized protein</fullName>
    </submittedName>
</protein>
<comment type="caution">
    <text evidence="2">The sequence shown here is derived from an EMBL/GenBank/DDBJ whole genome shotgun (WGS) entry which is preliminary data.</text>
</comment>
<keyword evidence="1" id="KW-0472">Membrane</keyword>
<keyword evidence="3" id="KW-1185">Reference proteome</keyword>
<reference evidence="2 3" key="1">
    <citation type="submission" date="2024-10" db="EMBL/GenBank/DDBJ databases">
        <title>The Natural Products Discovery Center: Release of the First 8490 Sequenced Strains for Exploring Actinobacteria Biosynthetic Diversity.</title>
        <authorList>
            <person name="Kalkreuter E."/>
            <person name="Kautsar S.A."/>
            <person name="Yang D."/>
            <person name="Bader C.D."/>
            <person name="Teijaro C.N."/>
            <person name="Fluegel L."/>
            <person name="Davis C.M."/>
            <person name="Simpson J.R."/>
            <person name="Lauterbach L."/>
            <person name="Steele A.D."/>
            <person name="Gui C."/>
            <person name="Meng S."/>
            <person name="Li G."/>
            <person name="Viehrig K."/>
            <person name="Ye F."/>
            <person name="Su P."/>
            <person name="Kiefer A.F."/>
            <person name="Nichols A."/>
            <person name="Cepeda A.J."/>
            <person name="Yan W."/>
            <person name="Fan B."/>
            <person name="Jiang Y."/>
            <person name="Adhikari A."/>
            <person name="Zheng C.-J."/>
            <person name="Schuster L."/>
            <person name="Cowan T.M."/>
            <person name="Smanski M.J."/>
            <person name="Chevrette M.G."/>
            <person name="De Carvalho L.P.S."/>
            <person name="Shen B."/>
        </authorList>
    </citation>
    <scope>NUCLEOTIDE SEQUENCE [LARGE SCALE GENOMIC DNA]</scope>
    <source>
        <strain evidence="2 3">NPDC005497</strain>
    </source>
</reference>
<organism evidence="2 3">
    <name type="scientific">Streptomyces tibetensis</name>
    <dbReference type="NCBI Taxonomy" id="2382123"/>
    <lineage>
        <taxon>Bacteria</taxon>
        <taxon>Bacillati</taxon>
        <taxon>Actinomycetota</taxon>
        <taxon>Actinomycetes</taxon>
        <taxon>Kitasatosporales</taxon>
        <taxon>Streptomycetaceae</taxon>
        <taxon>Streptomyces</taxon>
    </lineage>
</organism>
<gene>
    <name evidence="2" type="ORF">ACFYQT_05745</name>
</gene>
<evidence type="ECO:0000313" key="2">
    <source>
        <dbReference type="EMBL" id="MFF0002949.1"/>
    </source>
</evidence>
<sequence>MGGACQRIDAPRTSQYYASLVLLALSAIVLVAFGLLWISRSLAAGGIKG</sequence>
<evidence type="ECO:0000256" key="1">
    <source>
        <dbReference type="SAM" id="Phobius"/>
    </source>
</evidence>
<keyword evidence="1" id="KW-1133">Transmembrane helix</keyword>
<keyword evidence="1" id="KW-0812">Transmembrane</keyword>
<dbReference type="EMBL" id="JBIAJP010000001">
    <property type="protein sequence ID" value="MFF0002949.1"/>
    <property type="molecule type" value="Genomic_DNA"/>
</dbReference>
<name>A0ABW6MPI8_9ACTN</name>
<proteinExistence type="predicted"/>
<evidence type="ECO:0000313" key="3">
    <source>
        <dbReference type="Proteomes" id="UP001601422"/>
    </source>
</evidence>
<dbReference type="Proteomes" id="UP001601422">
    <property type="component" value="Unassembled WGS sequence"/>
</dbReference>